<feature type="transmembrane region" description="Helical" evidence="1">
    <location>
        <begin position="58"/>
        <end position="80"/>
    </location>
</feature>
<dbReference type="NCBIfam" id="TIGR00791">
    <property type="entry name" value="gntP"/>
    <property type="match status" value="1"/>
</dbReference>
<feature type="transmembrane region" description="Helical" evidence="1">
    <location>
        <begin position="419"/>
        <end position="440"/>
    </location>
</feature>
<name>A0ABZ3D383_9PROT</name>
<feature type="transmembrane region" description="Helical" evidence="1">
    <location>
        <begin position="100"/>
        <end position="133"/>
    </location>
</feature>
<sequence>MSAPLVVAVGALAILAVIVLIARFRLEPIMVLFGVAVLVAVATGRMPSAGVASFEAGAGHALGHIAFVIAFGTMLGRIVSETGAAERIARTLVARFGPRNIHWAMMTVGLAVGLPVFFDVGFVLLAPLAFVAARAAGQPILLAALPLAASLSAAHALMPPHPAIMLAIQAYGAGVPRMVLLGAMAMVPAAIVAGPLFAALVVPRLRVTGVSTLEAQFLERATDRLPPFGLSLLAVLMPVLLILGGMLAARLLPGAGGRWLADFAGSTDIALVLSTLFACVALGTARGMGGRDLARHLHDCLAPIAFVVLLVGAGGGFGRALIDSGISGVLTALALRMHMPVLLLAWGLAAIIRLATGSATVAMSTAAGILAPLAHQAGLAAPEALVLATGAGSVAFGPVTDPVFWQVKEYLGLSVGQTLLTWSCIETLISLMALAAAMICNI</sequence>
<keyword evidence="1" id="KW-1133">Transmembrane helix</keyword>
<dbReference type="RefSeq" id="WP_342627902.1">
    <property type="nucleotide sequence ID" value="NZ_CP152276.1"/>
</dbReference>
<feature type="transmembrane region" description="Helical" evidence="1">
    <location>
        <begin position="342"/>
        <end position="370"/>
    </location>
</feature>
<dbReference type="PANTHER" id="PTHR30354">
    <property type="entry name" value="GNT FAMILY GLUCONATE TRANSPORTER"/>
    <property type="match status" value="1"/>
</dbReference>
<organism evidence="2 3">
    <name type="scientific">Nguyenibacter vanlangensis</name>
    <dbReference type="NCBI Taxonomy" id="1216886"/>
    <lineage>
        <taxon>Bacteria</taxon>
        <taxon>Pseudomonadati</taxon>
        <taxon>Pseudomonadota</taxon>
        <taxon>Alphaproteobacteria</taxon>
        <taxon>Acetobacterales</taxon>
        <taxon>Acetobacteraceae</taxon>
        <taxon>Nguyenibacter</taxon>
    </lineage>
</organism>
<keyword evidence="3" id="KW-1185">Reference proteome</keyword>
<evidence type="ECO:0000313" key="3">
    <source>
        <dbReference type="Proteomes" id="UP001449795"/>
    </source>
</evidence>
<keyword evidence="1" id="KW-0812">Transmembrane</keyword>
<feature type="transmembrane region" description="Helical" evidence="1">
    <location>
        <begin position="228"/>
        <end position="249"/>
    </location>
</feature>
<reference evidence="2 3" key="1">
    <citation type="submission" date="2024-04" db="EMBL/GenBank/DDBJ databases">
        <title>Complete genome sequence of Nguyenibacter vanlangesis HBCM-1154, a strain capable of nitrogen fixation, IAA production, and phosphorus solubilization isolated from sugarcane soil.</title>
        <authorList>
            <person name="MY HANH P."/>
        </authorList>
    </citation>
    <scope>NUCLEOTIDE SEQUENCE [LARGE SCALE GENOMIC DNA]</scope>
    <source>
        <strain evidence="2 3">HBCM 1154</strain>
    </source>
</reference>
<feature type="transmembrane region" description="Helical" evidence="1">
    <location>
        <begin position="269"/>
        <end position="288"/>
    </location>
</feature>
<feature type="transmembrane region" description="Helical" evidence="1">
    <location>
        <begin position="28"/>
        <end position="46"/>
    </location>
</feature>
<protein>
    <submittedName>
        <fullName evidence="2">Gluconate:H+ symporter</fullName>
    </submittedName>
</protein>
<feature type="transmembrane region" description="Helical" evidence="1">
    <location>
        <begin position="5"/>
        <end position="22"/>
    </location>
</feature>
<dbReference type="EMBL" id="CP152276">
    <property type="protein sequence ID" value="XAE42100.1"/>
    <property type="molecule type" value="Genomic_DNA"/>
</dbReference>
<proteinExistence type="predicted"/>
<dbReference type="Proteomes" id="UP001449795">
    <property type="component" value="Chromosome"/>
</dbReference>
<accession>A0ABZ3D383</accession>
<dbReference type="PANTHER" id="PTHR30354:SF26">
    <property type="entry name" value="TRANSPORTER, PUTATIVE-RELATED"/>
    <property type="match status" value="1"/>
</dbReference>
<feature type="transmembrane region" description="Helical" evidence="1">
    <location>
        <begin position="178"/>
        <end position="202"/>
    </location>
</feature>
<feature type="transmembrane region" description="Helical" evidence="1">
    <location>
        <begin position="300"/>
        <end position="322"/>
    </location>
</feature>
<evidence type="ECO:0000256" key="1">
    <source>
        <dbReference type="SAM" id="Phobius"/>
    </source>
</evidence>
<dbReference type="Pfam" id="PF02447">
    <property type="entry name" value="GntP_permease"/>
    <property type="match status" value="1"/>
</dbReference>
<feature type="transmembrane region" description="Helical" evidence="1">
    <location>
        <begin position="377"/>
        <end position="399"/>
    </location>
</feature>
<keyword evidence="1" id="KW-0472">Membrane</keyword>
<evidence type="ECO:0000313" key="2">
    <source>
        <dbReference type="EMBL" id="XAE42100.1"/>
    </source>
</evidence>
<gene>
    <name evidence="2" type="ORF">AAC691_17790</name>
</gene>
<dbReference type="InterPro" id="IPR003474">
    <property type="entry name" value="Glcn_transporter"/>
</dbReference>